<proteinExistence type="predicted"/>
<dbReference type="AlphaFoldDB" id="A0A7D9JVZ0"/>
<feature type="compositionally biased region" description="Basic and acidic residues" evidence="1">
    <location>
        <begin position="70"/>
        <end position="87"/>
    </location>
</feature>
<gene>
    <name evidence="2" type="ORF">PACLA_8A055097</name>
</gene>
<dbReference type="InterPro" id="IPR005135">
    <property type="entry name" value="Endo/exonuclease/phosphatase"/>
</dbReference>
<dbReference type="Gene3D" id="3.60.10.10">
    <property type="entry name" value="Endonuclease/exonuclease/phosphatase"/>
    <property type="match status" value="1"/>
</dbReference>
<dbReference type="SUPFAM" id="SSF56219">
    <property type="entry name" value="DNase I-like"/>
    <property type="match status" value="1"/>
</dbReference>
<accession>A0A7D9JVZ0</accession>
<evidence type="ECO:0000313" key="3">
    <source>
        <dbReference type="Proteomes" id="UP001152795"/>
    </source>
</evidence>
<comment type="caution">
    <text evidence="2">The sequence shown here is derived from an EMBL/GenBank/DDBJ whole genome shotgun (WGS) entry which is preliminary data.</text>
</comment>
<sequence length="416" mass="48239">MNFRLYYDGMHYVAEKRFETLNDLVEDGLISMYIEMNAKDYIDTMMFDPPPAPPERSESSRRRISSSDANEQREPQGDRRPSVDHRQSIRTASAYDKEHNFKLWLKLQSKKLKSIVICISYRPPECPLSCLETNLKPSFVQALLLNKPIFILGDLNCNVMKECPENTALGNFMLEMNLNQLIITPTRITDTSESLIDVIITSASHLVNESGVMDTIKSDHLPVYAVLNMKLPKPPPRYILTRSYKDYDGERFTAHLASRSQELISIFSDSNVNSKLDNFNNVLLITLAVHAPVRITKIQNRSCPFITTDIKNQMFHRDQLHRRYKRTRDIDDWRAFKNAQRSVKSTLKAAEKQHVQTEVNLHKDNSRSLWKVINRCIPSKDKRILTYHKNTLEGWPTISTSSFNLYEKELPKQLKC</sequence>
<evidence type="ECO:0000256" key="1">
    <source>
        <dbReference type="SAM" id="MobiDB-lite"/>
    </source>
</evidence>
<dbReference type="Pfam" id="PF14529">
    <property type="entry name" value="Exo_endo_phos_2"/>
    <property type="match status" value="1"/>
</dbReference>
<dbReference type="InterPro" id="IPR036691">
    <property type="entry name" value="Endo/exonu/phosph_ase_sf"/>
</dbReference>
<dbReference type="PANTHER" id="PTHR33776:SF4">
    <property type="entry name" value="ENDONUCLEASE_EXONUCLEASE_PHOSPHATASE DOMAIN-CONTAINING PROTEIN"/>
    <property type="match status" value="1"/>
</dbReference>
<dbReference type="Gene3D" id="3.30.505.10">
    <property type="entry name" value="SH2 domain"/>
    <property type="match status" value="1"/>
</dbReference>
<dbReference type="InterPro" id="IPR036860">
    <property type="entry name" value="SH2_dom_sf"/>
</dbReference>
<name>A0A7D9JVZ0_PARCT</name>
<dbReference type="GO" id="GO:0003824">
    <property type="term" value="F:catalytic activity"/>
    <property type="evidence" value="ECO:0007669"/>
    <property type="project" value="InterPro"/>
</dbReference>
<feature type="region of interest" description="Disordered" evidence="1">
    <location>
        <begin position="45"/>
        <end position="87"/>
    </location>
</feature>
<dbReference type="Proteomes" id="UP001152795">
    <property type="component" value="Unassembled WGS sequence"/>
</dbReference>
<evidence type="ECO:0000313" key="2">
    <source>
        <dbReference type="EMBL" id="CAB4037391.1"/>
    </source>
</evidence>
<organism evidence="2 3">
    <name type="scientific">Paramuricea clavata</name>
    <name type="common">Red gorgonian</name>
    <name type="synonym">Violescent sea-whip</name>
    <dbReference type="NCBI Taxonomy" id="317549"/>
    <lineage>
        <taxon>Eukaryota</taxon>
        <taxon>Metazoa</taxon>
        <taxon>Cnidaria</taxon>
        <taxon>Anthozoa</taxon>
        <taxon>Octocorallia</taxon>
        <taxon>Malacalcyonacea</taxon>
        <taxon>Plexauridae</taxon>
        <taxon>Paramuricea</taxon>
    </lineage>
</organism>
<dbReference type="OrthoDB" id="3196451at2759"/>
<dbReference type="EMBL" id="CACRXK020023035">
    <property type="protein sequence ID" value="CAB4037391.1"/>
    <property type="molecule type" value="Genomic_DNA"/>
</dbReference>
<reference evidence="2" key="1">
    <citation type="submission" date="2020-04" db="EMBL/GenBank/DDBJ databases">
        <authorList>
            <person name="Alioto T."/>
            <person name="Alioto T."/>
            <person name="Gomez Garrido J."/>
        </authorList>
    </citation>
    <scope>NUCLEOTIDE SEQUENCE</scope>
    <source>
        <strain evidence="2">A484AB</strain>
    </source>
</reference>
<dbReference type="PANTHER" id="PTHR33776">
    <property type="entry name" value="ENDO/EXONUCLEASE/PHOSPHATASE DOMAIN-CONTAINING PROTEIN"/>
    <property type="match status" value="1"/>
</dbReference>
<keyword evidence="3" id="KW-1185">Reference proteome</keyword>
<protein>
    <submittedName>
        <fullName evidence="2">Uncharacterized protein</fullName>
    </submittedName>
</protein>